<evidence type="ECO:0000313" key="1">
    <source>
        <dbReference type="EMBL" id="CUA67130.1"/>
    </source>
</evidence>
<evidence type="ECO:0000313" key="2">
    <source>
        <dbReference type="Proteomes" id="UP000044841"/>
    </source>
</evidence>
<reference evidence="1 2" key="1">
    <citation type="submission" date="2015-07" db="EMBL/GenBank/DDBJ databases">
        <authorList>
            <person name="Noorani M."/>
        </authorList>
    </citation>
    <scope>NUCLEOTIDE SEQUENCE [LARGE SCALE GENOMIC DNA]</scope>
    <source>
        <strain evidence="1">BBA 69670</strain>
    </source>
</reference>
<proteinExistence type="predicted"/>
<name>A0A0K6FLI5_9AGAM</name>
<dbReference type="Proteomes" id="UP000044841">
    <property type="component" value="Unassembled WGS sequence"/>
</dbReference>
<gene>
    <name evidence="1" type="ORF">RSOLAG22IIIB_07209</name>
</gene>
<organism evidence="1 2">
    <name type="scientific">Rhizoctonia solani</name>
    <dbReference type="NCBI Taxonomy" id="456999"/>
    <lineage>
        <taxon>Eukaryota</taxon>
        <taxon>Fungi</taxon>
        <taxon>Dikarya</taxon>
        <taxon>Basidiomycota</taxon>
        <taxon>Agaricomycotina</taxon>
        <taxon>Agaricomycetes</taxon>
        <taxon>Cantharellales</taxon>
        <taxon>Ceratobasidiaceae</taxon>
        <taxon>Rhizoctonia</taxon>
    </lineage>
</organism>
<keyword evidence="2" id="KW-1185">Reference proteome</keyword>
<dbReference type="EMBL" id="CYGV01000014">
    <property type="protein sequence ID" value="CUA67130.1"/>
    <property type="molecule type" value="Genomic_DNA"/>
</dbReference>
<sequence>MGRNLAYPADVSAARIREIHQQSQSNTIYAYGFLLSPFTSPINPNLTGKTVPYTLTDSRALRMLLCAAGLSVMALVIYPIPESDGEDEAFMVVLETGFGKELHCPVPDEVLLCVQNILNTTQSPSWWRMEGFRYPPPQLTIKNRRLLG</sequence>
<dbReference type="AlphaFoldDB" id="A0A0K6FLI5"/>
<protein>
    <submittedName>
        <fullName evidence="1">Uncharacterized protein</fullName>
    </submittedName>
</protein>
<accession>A0A0K6FLI5</accession>